<dbReference type="InterPro" id="IPR029016">
    <property type="entry name" value="GAF-like_dom_sf"/>
</dbReference>
<dbReference type="AlphaFoldDB" id="A0A8J3IHE0"/>
<protein>
    <recommendedName>
        <fullName evidence="3">GAF domain-containing protein</fullName>
    </recommendedName>
</protein>
<sequence>MTENTIYRWMNGSSEPRPLHLRNLPDVLPEHRNTLFYAIRQTFPDALDTPFVAIQEVNKDIYCQVLEHVYTIEEPETRFWHVSQTLFEYALSHLDGDKQGLAITYAALMPPGPTGIHSLRESMMRGNEPWPPSFESKVFLGSNTLAGAAASTQRIQFWDSAEENSRLLVEVDEHEASACATPVMRGGSIAGVLIVSSAQSGFFRDLMASKAVEEFARLLATALPDDKFYSYQYLNLRPMPTLPGQRAYIAENYVGRVLTYVRKFAISRSEAELRVCQELEAEFEGQWHESLNKLNTKK</sequence>
<keyword evidence="2" id="KW-1185">Reference proteome</keyword>
<dbReference type="Proteomes" id="UP000597444">
    <property type="component" value="Unassembled WGS sequence"/>
</dbReference>
<dbReference type="EMBL" id="BNJK01000001">
    <property type="protein sequence ID" value="GHO92548.1"/>
    <property type="molecule type" value="Genomic_DNA"/>
</dbReference>
<dbReference type="RefSeq" id="WP_220203374.1">
    <property type="nucleotide sequence ID" value="NZ_BNJK01000001.1"/>
</dbReference>
<reference evidence="1" key="1">
    <citation type="submission" date="2020-10" db="EMBL/GenBank/DDBJ databases">
        <title>Taxonomic study of unclassified bacteria belonging to the class Ktedonobacteria.</title>
        <authorList>
            <person name="Yabe S."/>
            <person name="Wang C.M."/>
            <person name="Zheng Y."/>
            <person name="Sakai Y."/>
            <person name="Cavaletti L."/>
            <person name="Monciardini P."/>
            <person name="Donadio S."/>
        </authorList>
    </citation>
    <scope>NUCLEOTIDE SEQUENCE</scope>
    <source>
        <strain evidence="1">ID150040</strain>
    </source>
</reference>
<evidence type="ECO:0008006" key="3">
    <source>
        <dbReference type="Google" id="ProtNLM"/>
    </source>
</evidence>
<evidence type="ECO:0000313" key="1">
    <source>
        <dbReference type="EMBL" id="GHO92548.1"/>
    </source>
</evidence>
<proteinExistence type="predicted"/>
<dbReference type="SUPFAM" id="SSF55781">
    <property type="entry name" value="GAF domain-like"/>
    <property type="match status" value="1"/>
</dbReference>
<accession>A0A8J3IHE0</accession>
<comment type="caution">
    <text evidence="1">The sequence shown here is derived from an EMBL/GenBank/DDBJ whole genome shotgun (WGS) entry which is preliminary data.</text>
</comment>
<organism evidence="1 2">
    <name type="scientific">Reticulibacter mediterranei</name>
    <dbReference type="NCBI Taxonomy" id="2778369"/>
    <lineage>
        <taxon>Bacteria</taxon>
        <taxon>Bacillati</taxon>
        <taxon>Chloroflexota</taxon>
        <taxon>Ktedonobacteria</taxon>
        <taxon>Ktedonobacterales</taxon>
        <taxon>Reticulibacteraceae</taxon>
        <taxon>Reticulibacter</taxon>
    </lineage>
</organism>
<evidence type="ECO:0000313" key="2">
    <source>
        <dbReference type="Proteomes" id="UP000597444"/>
    </source>
</evidence>
<name>A0A8J3IHE0_9CHLR</name>
<dbReference type="Gene3D" id="3.30.450.40">
    <property type="match status" value="1"/>
</dbReference>
<gene>
    <name evidence="1" type="ORF">KSF_025960</name>
</gene>